<dbReference type="InterPro" id="IPR001296">
    <property type="entry name" value="Glyco_trans_1"/>
</dbReference>
<dbReference type="RefSeq" id="WP_305105361.1">
    <property type="nucleotide sequence ID" value="NZ_JAUTWS010000018.1"/>
</dbReference>
<evidence type="ECO:0000313" key="4">
    <source>
        <dbReference type="Proteomes" id="UP001243009"/>
    </source>
</evidence>
<evidence type="ECO:0000313" key="3">
    <source>
        <dbReference type="EMBL" id="MDO9710500.1"/>
    </source>
</evidence>
<dbReference type="PANTHER" id="PTHR46401:SF8">
    <property type="entry name" value="BLL6006 PROTEIN"/>
    <property type="match status" value="1"/>
</dbReference>
<dbReference type="InterPro" id="IPR058591">
    <property type="entry name" value="Gtf3_N"/>
</dbReference>
<feature type="domain" description="Glycosyl transferase family 1" evidence="1">
    <location>
        <begin position="249"/>
        <end position="399"/>
    </location>
</feature>
<dbReference type="EMBL" id="JAUTWS010000018">
    <property type="protein sequence ID" value="MDO9710500.1"/>
    <property type="molecule type" value="Genomic_DNA"/>
</dbReference>
<dbReference type="SUPFAM" id="SSF53756">
    <property type="entry name" value="UDP-Glycosyltransferase/glycogen phosphorylase"/>
    <property type="match status" value="1"/>
</dbReference>
<accession>A0ABT9E2W1</accession>
<proteinExistence type="predicted"/>
<evidence type="ECO:0000259" key="2">
    <source>
        <dbReference type="Pfam" id="PF26334"/>
    </source>
</evidence>
<reference evidence="3 4" key="1">
    <citation type="submission" date="2023-08" db="EMBL/GenBank/DDBJ databases">
        <title>The draft genome sequence of Paracraurococcus sp. LOR1-02.</title>
        <authorList>
            <person name="Kingkaew E."/>
            <person name="Tanasupawat S."/>
        </authorList>
    </citation>
    <scope>NUCLEOTIDE SEQUENCE [LARGE SCALE GENOMIC DNA]</scope>
    <source>
        <strain evidence="3 4">LOR1-02</strain>
    </source>
</reference>
<dbReference type="Pfam" id="PF00534">
    <property type="entry name" value="Glycos_transf_1"/>
    <property type="match status" value="1"/>
</dbReference>
<dbReference type="Gene3D" id="3.40.50.2000">
    <property type="entry name" value="Glycogen Phosphorylase B"/>
    <property type="match status" value="1"/>
</dbReference>
<name>A0ABT9E2W1_9PROT</name>
<feature type="domain" description="Glucosyltransferase 3-like N-terminal" evidence="2">
    <location>
        <begin position="147"/>
        <end position="207"/>
    </location>
</feature>
<dbReference type="CDD" id="cd03809">
    <property type="entry name" value="GT4_MtfB-like"/>
    <property type="match status" value="1"/>
</dbReference>
<dbReference type="Pfam" id="PF26334">
    <property type="entry name" value="Gtf3_N"/>
    <property type="match status" value="1"/>
</dbReference>
<protein>
    <submittedName>
        <fullName evidence="3">Glycosyltransferase family 1 protein</fullName>
    </submittedName>
</protein>
<evidence type="ECO:0000259" key="1">
    <source>
        <dbReference type="Pfam" id="PF00534"/>
    </source>
</evidence>
<dbReference type="Proteomes" id="UP001243009">
    <property type="component" value="Unassembled WGS sequence"/>
</dbReference>
<comment type="caution">
    <text evidence="3">The sequence shown here is derived from an EMBL/GenBank/DDBJ whole genome shotgun (WGS) entry which is preliminary data.</text>
</comment>
<keyword evidence="4" id="KW-1185">Reference proteome</keyword>
<dbReference type="PANTHER" id="PTHR46401">
    <property type="entry name" value="GLYCOSYLTRANSFERASE WBBK-RELATED"/>
    <property type="match status" value="1"/>
</dbReference>
<organism evidence="3 4">
    <name type="scientific">Paracraurococcus lichenis</name>
    <dbReference type="NCBI Taxonomy" id="3064888"/>
    <lineage>
        <taxon>Bacteria</taxon>
        <taxon>Pseudomonadati</taxon>
        <taxon>Pseudomonadota</taxon>
        <taxon>Alphaproteobacteria</taxon>
        <taxon>Acetobacterales</taxon>
        <taxon>Roseomonadaceae</taxon>
        <taxon>Paracraurococcus</taxon>
    </lineage>
</organism>
<sequence length="657" mass="71929">MDDGKLFAPVADATGPGLSAAVPVSMVFDVSDLIEYFIHSRLPTGIQRVQIEVARNLLADPRSDIEIGFVSFVRAMQGWAEIAPADLMALADLAMRQGDAQAPEWREAFEAFHGRLQEAPPFAFPAGAWLVNLGSSWGIPNYFLHLRKAKVLHGLRYVPFIHDCIPLTAQEYCAPQQTREFLDWILGVFQHADRIIVNSRASARDLRRVAAALGQSLDMPPVVTLDADFRTAETRVQPAPLREDLASGNFVLMVSTIEARKNHLAVFAAWLALLRRHGPARVPMLVCIGKPGWESGPIYARLASNDLLRRRAMILSDVTDAELAALYRHCRFTLYPSFYEGWGLPVTEALCHGRVPLVARTSSLPEAGGEFARYFDLGSQASLEQALESLIFDDAARAGMEARIAAAFRARRWSDIAADITGLVRDWARSAPAAPGWHRDLAARGLWPCDMPLGIWLGLSPCRETELWPGRSAPEALRQGENWWDLEDWGCWTRGKLARLAALVRLPDEGSAIVHIGLLGLSRGECRGRVTLQGIGQQEVTVGPSSHAWVSFEVTQERAAALRLPDGRAVIDIVIASDRSLDFAEVTGGADRRTAGLGVRGILICAAADTGTRLRFLECATLGNFRPLLGMPDDIEHQGVGRWADADLPDPGEAAAT</sequence>
<gene>
    <name evidence="3" type="ORF">Q7A36_19260</name>
</gene>